<dbReference type="EMBL" id="KN832027">
    <property type="protein sequence ID" value="KIN97586.1"/>
    <property type="molecule type" value="Genomic_DNA"/>
</dbReference>
<dbReference type="AlphaFoldDB" id="A0A0C3JJ00"/>
<organism evidence="1 2">
    <name type="scientific">Pisolithus tinctorius Marx 270</name>
    <dbReference type="NCBI Taxonomy" id="870435"/>
    <lineage>
        <taxon>Eukaryota</taxon>
        <taxon>Fungi</taxon>
        <taxon>Dikarya</taxon>
        <taxon>Basidiomycota</taxon>
        <taxon>Agaricomycotina</taxon>
        <taxon>Agaricomycetes</taxon>
        <taxon>Agaricomycetidae</taxon>
        <taxon>Boletales</taxon>
        <taxon>Sclerodermatineae</taxon>
        <taxon>Pisolithaceae</taxon>
        <taxon>Pisolithus</taxon>
    </lineage>
</organism>
<dbReference type="HOGENOM" id="CLU_2427946_0_0_1"/>
<protein>
    <submittedName>
        <fullName evidence="1">Uncharacterized protein</fullName>
    </submittedName>
</protein>
<name>A0A0C3JJ00_PISTI</name>
<reference evidence="2" key="2">
    <citation type="submission" date="2015-01" db="EMBL/GenBank/DDBJ databases">
        <title>Evolutionary Origins and Diversification of the Mycorrhizal Mutualists.</title>
        <authorList>
            <consortium name="DOE Joint Genome Institute"/>
            <consortium name="Mycorrhizal Genomics Consortium"/>
            <person name="Kohler A."/>
            <person name="Kuo A."/>
            <person name="Nagy L.G."/>
            <person name="Floudas D."/>
            <person name="Copeland A."/>
            <person name="Barry K.W."/>
            <person name="Cichocki N."/>
            <person name="Veneault-Fourrey C."/>
            <person name="LaButti K."/>
            <person name="Lindquist E.A."/>
            <person name="Lipzen A."/>
            <person name="Lundell T."/>
            <person name="Morin E."/>
            <person name="Murat C."/>
            <person name="Riley R."/>
            <person name="Ohm R."/>
            <person name="Sun H."/>
            <person name="Tunlid A."/>
            <person name="Henrissat B."/>
            <person name="Grigoriev I.V."/>
            <person name="Hibbett D.S."/>
            <person name="Martin F."/>
        </authorList>
    </citation>
    <scope>NUCLEOTIDE SEQUENCE [LARGE SCALE GENOMIC DNA]</scope>
    <source>
        <strain evidence="2">Marx 270</strain>
    </source>
</reference>
<keyword evidence="2" id="KW-1185">Reference proteome</keyword>
<accession>A0A0C3JJ00</accession>
<dbReference type="InParanoid" id="A0A0C3JJ00"/>
<dbReference type="Proteomes" id="UP000054217">
    <property type="component" value="Unassembled WGS sequence"/>
</dbReference>
<sequence>MTSSNTDIPLAAFRSMKKGEDNFANCASGKLEIIVVEGITKVYPANGKTSTRQTDLETQEGVFDVVVKSADVIMHTASHITVGWMWVAGGF</sequence>
<reference evidence="1 2" key="1">
    <citation type="submission" date="2014-04" db="EMBL/GenBank/DDBJ databases">
        <authorList>
            <consortium name="DOE Joint Genome Institute"/>
            <person name="Kuo A."/>
            <person name="Kohler A."/>
            <person name="Costa M.D."/>
            <person name="Nagy L.G."/>
            <person name="Floudas D."/>
            <person name="Copeland A."/>
            <person name="Barry K.W."/>
            <person name="Cichocki N."/>
            <person name="Veneault-Fourrey C."/>
            <person name="LaButti K."/>
            <person name="Lindquist E.A."/>
            <person name="Lipzen A."/>
            <person name="Lundell T."/>
            <person name="Morin E."/>
            <person name="Murat C."/>
            <person name="Sun H."/>
            <person name="Tunlid A."/>
            <person name="Henrissat B."/>
            <person name="Grigoriev I.V."/>
            <person name="Hibbett D.S."/>
            <person name="Martin F."/>
            <person name="Nordberg H.P."/>
            <person name="Cantor M.N."/>
            <person name="Hua S.X."/>
        </authorList>
    </citation>
    <scope>NUCLEOTIDE SEQUENCE [LARGE SCALE GENOMIC DNA]</scope>
    <source>
        <strain evidence="1 2">Marx 270</strain>
    </source>
</reference>
<evidence type="ECO:0000313" key="1">
    <source>
        <dbReference type="EMBL" id="KIN97586.1"/>
    </source>
</evidence>
<evidence type="ECO:0000313" key="2">
    <source>
        <dbReference type="Proteomes" id="UP000054217"/>
    </source>
</evidence>
<proteinExistence type="predicted"/>
<gene>
    <name evidence="1" type="ORF">M404DRAFT_1005981</name>
</gene>